<dbReference type="EMBL" id="BMFV01000037">
    <property type="protein sequence ID" value="GGH87135.1"/>
    <property type="molecule type" value="Genomic_DNA"/>
</dbReference>
<name>A0A8J3ENT7_9BACL</name>
<comment type="caution">
    <text evidence="1">The sequence shown here is derived from an EMBL/GenBank/DDBJ whole genome shotgun (WGS) entry which is preliminary data.</text>
</comment>
<dbReference type="Pfam" id="PF18975">
    <property type="entry name" value="DUF5711"/>
    <property type="match status" value="1"/>
</dbReference>
<dbReference type="InterPro" id="IPR043765">
    <property type="entry name" value="DUF5711"/>
</dbReference>
<dbReference type="Proteomes" id="UP000656813">
    <property type="component" value="Unassembled WGS sequence"/>
</dbReference>
<reference evidence="1" key="2">
    <citation type="submission" date="2020-09" db="EMBL/GenBank/DDBJ databases">
        <authorList>
            <person name="Sun Q."/>
            <person name="Zhou Y."/>
        </authorList>
    </citation>
    <scope>NUCLEOTIDE SEQUENCE</scope>
    <source>
        <strain evidence="1">CGMCC 1.12777</strain>
    </source>
</reference>
<dbReference type="SUPFAM" id="SSF82171">
    <property type="entry name" value="DPP6 N-terminal domain-like"/>
    <property type="match status" value="1"/>
</dbReference>
<proteinExistence type="predicted"/>
<protein>
    <recommendedName>
        <fullName evidence="3">WD40 repeat protein</fullName>
    </recommendedName>
</protein>
<evidence type="ECO:0008006" key="3">
    <source>
        <dbReference type="Google" id="ProtNLM"/>
    </source>
</evidence>
<dbReference type="PANTHER" id="PTHR36842">
    <property type="entry name" value="PROTEIN TOLB HOMOLOG"/>
    <property type="match status" value="1"/>
</dbReference>
<accession>A0A8J3ENT7</accession>
<dbReference type="AlphaFoldDB" id="A0A8J3ENT7"/>
<sequence length="348" mass="39700">MNKPLMYSAFLGFLVVLLVLIALGFRFNKTEEEKQVAFSATNLAEAFTVSENGTIAYLTHGGGKSTLHFYNPNSNLTDPKLTFSSEITDLTFSQDGSKLAYVSVEEMTNKKQRSIVRLYDLNSKKDTQLFSDPRIVREVAFSPDAHTLFFLGGSSFTHYSPITGDRPHDYDLYQYTIQTKKLRQVTHQKAYEMDSLVVSGDGKSVYVEMSEEANTPEEIFAAKQRIFRLPLDNPEQKEKIPVPSAQGDIYDFAIAPSEQTFIYQSTHGEKNGVYNYELFRFNKSTGMNEVLTHLYEYAEHPVISAGGKKIYFMVDKQFARKYREYHLYVMHSDGSKVREITLPAVTYK</sequence>
<dbReference type="InterPro" id="IPR011042">
    <property type="entry name" value="6-blade_b-propeller_TolB-like"/>
</dbReference>
<gene>
    <name evidence="1" type="ORF">GCM10007096_36450</name>
</gene>
<dbReference type="PANTHER" id="PTHR36842:SF1">
    <property type="entry name" value="PROTEIN TOLB"/>
    <property type="match status" value="1"/>
</dbReference>
<dbReference type="Gene3D" id="2.130.10.10">
    <property type="entry name" value="YVTN repeat-like/Quinoprotein amine dehydrogenase"/>
    <property type="match status" value="1"/>
</dbReference>
<evidence type="ECO:0000313" key="2">
    <source>
        <dbReference type="Proteomes" id="UP000656813"/>
    </source>
</evidence>
<keyword evidence="2" id="KW-1185">Reference proteome</keyword>
<evidence type="ECO:0000313" key="1">
    <source>
        <dbReference type="EMBL" id="GGH87135.1"/>
    </source>
</evidence>
<dbReference type="RefSeq" id="WP_188498813.1">
    <property type="nucleotide sequence ID" value="NZ_BMFV01000037.1"/>
</dbReference>
<dbReference type="Gene3D" id="2.120.10.30">
    <property type="entry name" value="TolB, C-terminal domain"/>
    <property type="match status" value="1"/>
</dbReference>
<reference evidence="1" key="1">
    <citation type="journal article" date="2014" name="Int. J. Syst. Evol. Microbiol.">
        <title>Complete genome sequence of Corynebacterium casei LMG S-19264T (=DSM 44701T), isolated from a smear-ripened cheese.</title>
        <authorList>
            <consortium name="US DOE Joint Genome Institute (JGI-PGF)"/>
            <person name="Walter F."/>
            <person name="Albersmeier A."/>
            <person name="Kalinowski J."/>
            <person name="Ruckert C."/>
        </authorList>
    </citation>
    <scope>NUCLEOTIDE SEQUENCE</scope>
    <source>
        <strain evidence="1">CGMCC 1.12777</strain>
    </source>
</reference>
<organism evidence="1 2">
    <name type="scientific">Pullulanibacillus pueri</name>
    <dbReference type="NCBI Taxonomy" id="1437324"/>
    <lineage>
        <taxon>Bacteria</taxon>
        <taxon>Bacillati</taxon>
        <taxon>Bacillota</taxon>
        <taxon>Bacilli</taxon>
        <taxon>Bacillales</taxon>
        <taxon>Sporolactobacillaceae</taxon>
        <taxon>Pullulanibacillus</taxon>
    </lineage>
</organism>
<dbReference type="InterPro" id="IPR015943">
    <property type="entry name" value="WD40/YVTN_repeat-like_dom_sf"/>
</dbReference>